<name>A0A9N7NPU9_STRHE</name>
<dbReference type="Pfam" id="PF00646">
    <property type="entry name" value="F-box"/>
    <property type="match status" value="1"/>
</dbReference>
<protein>
    <submittedName>
        <fullName evidence="2">F-box/LRR-repeat protein</fullName>
    </submittedName>
</protein>
<evidence type="ECO:0000313" key="2">
    <source>
        <dbReference type="EMBL" id="CAA0833947.1"/>
    </source>
</evidence>
<dbReference type="SUPFAM" id="SSF81383">
    <property type="entry name" value="F-box domain"/>
    <property type="match status" value="1"/>
</dbReference>
<organism evidence="2 3">
    <name type="scientific">Striga hermonthica</name>
    <name type="common">Purple witchweed</name>
    <name type="synonym">Buchnera hermonthica</name>
    <dbReference type="NCBI Taxonomy" id="68872"/>
    <lineage>
        <taxon>Eukaryota</taxon>
        <taxon>Viridiplantae</taxon>
        <taxon>Streptophyta</taxon>
        <taxon>Embryophyta</taxon>
        <taxon>Tracheophyta</taxon>
        <taxon>Spermatophyta</taxon>
        <taxon>Magnoliopsida</taxon>
        <taxon>eudicotyledons</taxon>
        <taxon>Gunneridae</taxon>
        <taxon>Pentapetalae</taxon>
        <taxon>asterids</taxon>
        <taxon>lamiids</taxon>
        <taxon>Lamiales</taxon>
        <taxon>Orobanchaceae</taxon>
        <taxon>Buchnereae</taxon>
        <taxon>Striga</taxon>
    </lineage>
</organism>
<dbReference type="AlphaFoldDB" id="A0A9N7NPU9"/>
<dbReference type="Gene3D" id="1.20.1280.50">
    <property type="match status" value="1"/>
</dbReference>
<dbReference type="EMBL" id="CACSLK010027842">
    <property type="protein sequence ID" value="CAA0833947.1"/>
    <property type="molecule type" value="Genomic_DNA"/>
</dbReference>
<feature type="domain" description="F-box" evidence="1">
    <location>
        <begin position="20"/>
        <end position="68"/>
    </location>
</feature>
<dbReference type="InterPro" id="IPR036047">
    <property type="entry name" value="F-box-like_dom_sf"/>
</dbReference>
<comment type="caution">
    <text evidence="2">The sequence shown here is derived from an EMBL/GenBank/DDBJ whole genome shotgun (WGS) entry which is preliminary data.</text>
</comment>
<dbReference type="PANTHER" id="PTHR31639">
    <property type="entry name" value="F-BOX PROTEIN-LIKE"/>
    <property type="match status" value="1"/>
</dbReference>
<evidence type="ECO:0000259" key="1">
    <source>
        <dbReference type="PROSITE" id="PS50181"/>
    </source>
</evidence>
<sequence length="184" mass="21301">MEKQKQAAETEESLYTAMADDRLTQLPIHILHHILCFLSQKEALRTCLLSKQWRHIGSTRPNLEFSERFDNTQEKSVTVVTVVNRILQGFCDQNLSVHQLRLEIRRSDLRPVTTLLEKWIPMIPAFNIKVLKLNILFNTQDLPSAIFLAESLEELHLCNCRLCPVESVRLKSLRALTLEQKLLA</sequence>
<dbReference type="SMART" id="SM00256">
    <property type="entry name" value="FBOX"/>
    <property type="match status" value="1"/>
</dbReference>
<evidence type="ECO:0000313" key="3">
    <source>
        <dbReference type="Proteomes" id="UP001153555"/>
    </source>
</evidence>
<gene>
    <name evidence="2" type="ORF">SHERM_29203</name>
</gene>
<dbReference type="InterPro" id="IPR001810">
    <property type="entry name" value="F-box_dom"/>
</dbReference>
<accession>A0A9N7NPU9</accession>
<proteinExistence type="predicted"/>
<dbReference type="PROSITE" id="PS50181">
    <property type="entry name" value="FBOX"/>
    <property type="match status" value="1"/>
</dbReference>
<keyword evidence="3" id="KW-1185">Reference proteome</keyword>
<reference evidence="2" key="1">
    <citation type="submission" date="2019-12" db="EMBL/GenBank/DDBJ databases">
        <authorList>
            <person name="Scholes J."/>
        </authorList>
    </citation>
    <scope>NUCLEOTIDE SEQUENCE</scope>
</reference>
<dbReference type="Proteomes" id="UP001153555">
    <property type="component" value="Unassembled WGS sequence"/>
</dbReference>
<dbReference type="OrthoDB" id="612216at2759"/>
<dbReference type="PANTHER" id="PTHR31639:SF42">
    <property type="entry name" value="OS02G0160200 PROTEIN"/>
    <property type="match status" value="1"/>
</dbReference>